<keyword evidence="2" id="KW-1185">Reference proteome</keyword>
<accession>A0AAP0QHD4</accession>
<protein>
    <submittedName>
        <fullName evidence="1">Uncharacterized protein</fullName>
    </submittedName>
</protein>
<reference evidence="1 2" key="1">
    <citation type="submission" date="2024-05" db="EMBL/GenBank/DDBJ databases">
        <title>Haplotype-resolved chromosome-level genome assembly of Huyou (Citrus changshanensis).</title>
        <authorList>
            <person name="Miao C."/>
            <person name="Chen W."/>
            <person name="Wu Y."/>
            <person name="Wang L."/>
            <person name="Zhao S."/>
            <person name="Grierson D."/>
            <person name="Xu C."/>
            <person name="Chen K."/>
        </authorList>
    </citation>
    <scope>NUCLEOTIDE SEQUENCE [LARGE SCALE GENOMIC DNA]</scope>
    <source>
        <strain evidence="1">01-14</strain>
        <tissue evidence="1">Leaf</tissue>
    </source>
</reference>
<proteinExistence type="predicted"/>
<evidence type="ECO:0000313" key="1">
    <source>
        <dbReference type="EMBL" id="KAK9197583.1"/>
    </source>
</evidence>
<dbReference type="Proteomes" id="UP001428341">
    <property type="component" value="Unassembled WGS sequence"/>
</dbReference>
<organism evidence="1 2">
    <name type="scientific">Citrus x changshan-huyou</name>
    <dbReference type="NCBI Taxonomy" id="2935761"/>
    <lineage>
        <taxon>Eukaryota</taxon>
        <taxon>Viridiplantae</taxon>
        <taxon>Streptophyta</taxon>
        <taxon>Embryophyta</taxon>
        <taxon>Tracheophyta</taxon>
        <taxon>Spermatophyta</taxon>
        <taxon>Magnoliopsida</taxon>
        <taxon>eudicotyledons</taxon>
        <taxon>Gunneridae</taxon>
        <taxon>Pentapetalae</taxon>
        <taxon>rosids</taxon>
        <taxon>malvids</taxon>
        <taxon>Sapindales</taxon>
        <taxon>Rutaceae</taxon>
        <taxon>Aurantioideae</taxon>
        <taxon>Citrus</taxon>
    </lineage>
</organism>
<dbReference type="AlphaFoldDB" id="A0AAP0QHD4"/>
<name>A0AAP0QHD4_9ROSI</name>
<gene>
    <name evidence="1" type="ORF">WN944_012766</name>
</gene>
<sequence>MRTPAPQSVPSYKHDEFPFRAHLTSTDIAEPDMRNNANPMTLKPNVLTVKYQLRHLWATY</sequence>
<dbReference type="EMBL" id="JBCGBO010000005">
    <property type="protein sequence ID" value="KAK9197583.1"/>
    <property type="molecule type" value="Genomic_DNA"/>
</dbReference>
<evidence type="ECO:0000313" key="2">
    <source>
        <dbReference type="Proteomes" id="UP001428341"/>
    </source>
</evidence>
<comment type="caution">
    <text evidence="1">The sequence shown here is derived from an EMBL/GenBank/DDBJ whole genome shotgun (WGS) entry which is preliminary data.</text>
</comment>